<reference evidence="2 3" key="1">
    <citation type="journal article" date="2013" name="BMC Genomics">
        <title>Reconstruction of the lipid metabolism for the microalga Monoraphidium neglectum from its genome sequence reveals characteristics suitable for biofuel production.</title>
        <authorList>
            <person name="Bogen C."/>
            <person name="Al-Dilaimi A."/>
            <person name="Albersmeier A."/>
            <person name="Wichmann J."/>
            <person name="Grundmann M."/>
            <person name="Rupp O."/>
            <person name="Lauersen K.J."/>
            <person name="Blifernez-Klassen O."/>
            <person name="Kalinowski J."/>
            <person name="Goesmann A."/>
            <person name="Mussgnug J.H."/>
            <person name="Kruse O."/>
        </authorList>
    </citation>
    <scope>NUCLEOTIDE SEQUENCE [LARGE SCALE GENOMIC DNA]</scope>
    <source>
        <strain evidence="2 3">SAG 48.87</strain>
    </source>
</reference>
<dbReference type="STRING" id="145388.A0A0D2KFX4"/>
<dbReference type="SUPFAM" id="SSF55816">
    <property type="entry name" value="5'-nucleotidase (syn. UDP-sugar hydrolase), C-terminal domain"/>
    <property type="match status" value="1"/>
</dbReference>
<sequence>MATLTPTLPSPHPSTCPPDHLNTRIKVAGVRVFHQGNDLVDAKIILANGSSADIDPKAKYNVATLDYISNGGDGFFDFKEAPSLLLNGNEVGDIMMHDLEKAMPNPIKVPDVTKTRRIINCAADYVSCANPLYAPCCKSKQGASKAAPSPSPKPSARR</sequence>
<dbReference type="RefSeq" id="XP_013893803.1">
    <property type="nucleotide sequence ID" value="XM_014038349.1"/>
</dbReference>
<organism evidence="2 3">
    <name type="scientific">Monoraphidium neglectum</name>
    <dbReference type="NCBI Taxonomy" id="145388"/>
    <lineage>
        <taxon>Eukaryota</taxon>
        <taxon>Viridiplantae</taxon>
        <taxon>Chlorophyta</taxon>
        <taxon>core chlorophytes</taxon>
        <taxon>Chlorophyceae</taxon>
        <taxon>CS clade</taxon>
        <taxon>Sphaeropleales</taxon>
        <taxon>Selenastraceae</taxon>
        <taxon>Monoraphidium</taxon>
    </lineage>
</organism>
<dbReference type="EMBL" id="KK103890">
    <property type="protein sequence ID" value="KIY94783.1"/>
    <property type="molecule type" value="Genomic_DNA"/>
</dbReference>
<proteinExistence type="predicted"/>
<gene>
    <name evidence="2" type="ORF">MNEG_13180</name>
</gene>
<dbReference type="InterPro" id="IPR008334">
    <property type="entry name" value="5'-Nucleotdase_C"/>
</dbReference>
<dbReference type="AlphaFoldDB" id="A0A0D2KFX4"/>
<accession>A0A0D2KFX4</accession>
<protein>
    <recommendedName>
        <fullName evidence="1">5'-Nucleotidase C-terminal domain-containing protein</fullName>
    </recommendedName>
</protein>
<dbReference type="GeneID" id="25730617"/>
<dbReference type="Proteomes" id="UP000054498">
    <property type="component" value="Unassembled WGS sequence"/>
</dbReference>
<name>A0A0D2KFX4_9CHLO</name>
<dbReference type="GO" id="GO:0016787">
    <property type="term" value="F:hydrolase activity"/>
    <property type="evidence" value="ECO:0007669"/>
    <property type="project" value="InterPro"/>
</dbReference>
<dbReference type="Pfam" id="PF02872">
    <property type="entry name" value="5_nucleotid_C"/>
    <property type="match status" value="1"/>
</dbReference>
<dbReference type="InterPro" id="IPR036907">
    <property type="entry name" value="5'-Nucleotdase_C_sf"/>
</dbReference>
<evidence type="ECO:0000259" key="1">
    <source>
        <dbReference type="Pfam" id="PF02872"/>
    </source>
</evidence>
<keyword evidence="3" id="KW-1185">Reference proteome</keyword>
<dbReference type="KEGG" id="mng:MNEG_13180"/>
<dbReference type="Gene3D" id="3.90.780.10">
    <property type="entry name" value="5'-Nucleotidase, C-terminal domain"/>
    <property type="match status" value="1"/>
</dbReference>
<evidence type="ECO:0000313" key="2">
    <source>
        <dbReference type="EMBL" id="KIY94783.1"/>
    </source>
</evidence>
<dbReference type="GO" id="GO:0009166">
    <property type="term" value="P:nucleotide catabolic process"/>
    <property type="evidence" value="ECO:0007669"/>
    <property type="project" value="InterPro"/>
</dbReference>
<feature type="domain" description="5'-Nucleotidase C-terminal" evidence="1">
    <location>
        <begin position="27"/>
        <end position="76"/>
    </location>
</feature>
<evidence type="ECO:0000313" key="3">
    <source>
        <dbReference type="Proteomes" id="UP000054498"/>
    </source>
</evidence>